<keyword evidence="3 8" id="KW-0597">Phosphoprotein</keyword>
<accession>A0ABW2FCK4</accession>
<evidence type="ECO:0000256" key="2">
    <source>
        <dbReference type="ARBA" id="ARBA00022490"/>
    </source>
</evidence>
<gene>
    <name evidence="12" type="ORF">ACFQMJ_20140</name>
</gene>
<dbReference type="EMBL" id="JBHTAI010000012">
    <property type="protein sequence ID" value="MFC7150851.1"/>
    <property type="molecule type" value="Genomic_DNA"/>
</dbReference>
<dbReference type="PROSITE" id="PS01124">
    <property type="entry name" value="HTH_ARAC_FAMILY_2"/>
    <property type="match status" value="1"/>
</dbReference>
<name>A0ABW2FCK4_9BACL</name>
<dbReference type="PROSITE" id="PS50110">
    <property type="entry name" value="RESPONSE_REGULATORY"/>
    <property type="match status" value="1"/>
</dbReference>
<dbReference type="SMART" id="SM00342">
    <property type="entry name" value="HTH_ARAC"/>
    <property type="match status" value="1"/>
</dbReference>
<keyword evidence="13" id="KW-1185">Reference proteome</keyword>
<dbReference type="InterPro" id="IPR020449">
    <property type="entry name" value="Tscrpt_reg_AraC-type_HTH"/>
</dbReference>
<dbReference type="InterPro" id="IPR011006">
    <property type="entry name" value="CheY-like_superfamily"/>
</dbReference>
<feature type="compositionally biased region" description="Basic and acidic residues" evidence="9">
    <location>
        <begin position="500"/>
        <end position="520"/>
    </location>
</feature>
<evidence type="ECO:0000259" key="10">
    <source>
        <dbReference type="PROSITE" id="PS01124"/>
    </source>
</evidence>
<dbReference type="InterPro" id="IPR018060">
    <property type="entry name" value="HTH_AraC"/>
</dbReference>
<comment type="subcellular location">
    <subcellularLocation>
        <location evidence="1">Cytoplasm</location>
    </subcellularLocation>
</comment>
<feature type="modified residue" description="4-aspartylphosphate" evidence="8">
    <location>
        <position position="51"/>
    </location>
</feature>
<evidence type="ECO:0000256" key="7">
    <source>
        <dbReference type="ARBA" id="ARBA00023163"/>
    </source>
</evidence>
<keyword evidence="6" id="KW-0238">DNA-binding</keyword>
<dbReference type="SUPFAM" id="SSF46689">
    <property type="entry name" value="Homeodomain-like"/>
    <property type="match status" value="2"/>
</dbReference>
<sequence length="520" mass="59230">MIADDEVIIRNGLAKVIKWQEIGLTLLEPAASAEEALERIDREKPDILLTDIRMSGMTGLELAEEARGKLPNLEVVILTGYDDFVYAQQAIRQNVSDYLLKTSKPEEIIRTVLKAKQKAEEKQRLRSREYQTDEHERNRRLVGWIVHGEQDAARTDWLPASPTGRWQVLIAEADGWGTSRREQALLQFAVNNAVRDLLSRASFVHDGRIAMVVPASSGEPDRQRRRGEFARLEKTLNCNLVVAGGLVKANPQQLRDSYATALEALRFKPLMNAALWEYADIADRKGGKTVCTQEEEKELSAILLEDDPIALKRWAGGYIEAHLRDTDTTPQTLQASLQSVALAAHRWLERIVSAVGRKDEREPPVVPPFRYEANLIENEGLFQHLFDTMQYGRQLLAEDKISHVVRAIVYIEEQVGRDLSLTQVAEHVHLHPNHLSELFKKETGVKFVDYVIRTRMQRAMELLASTPTRIAEIAMAVGYEDVKYFGQMFKKFTGSTPSQFRERMSSRRKTEPQERPELLE</sequence>
<dbReference type="Gene3D" id="3.40.50.2300">
    <property type="match status" value="1"/>
</dbReference>
<dbReference type="Pfam" id="PF12833">
    <property type="entry name" value="HTH_18"/>
    <property type="match status" value="1"/>
</dbReference>
<dbReference type="CDD" id="cd17536">
    <property type="entry name" value="REC_YesN-like"/>
    <property type="match status" value="1"/>
</dbReference>
<feature type="region of interest" description="Disordered" evidence="9">
    <location>
        <begin position="496"/>
        <end position="520"/>
    </location>
</feature>
<dbReference type="RefSeq" id="WP_378053458.1">
    <property type="nucleotide sequence ID" value="NZ_JBHMDN010000073.1"/>
</dbReference>
<feature type="domain" description="HTH araC/xylS-type" evidence="10">
    <location>
        <begin position="405"/>
        <end position="503"/>
    </location>
</feature>
<dbReference type="InterPro" id="IPR001789">
    <property type="entry name" value="Sig_transdc_resp-reg_receiver"/>
</dbReference>
<dbReference type="InterPro" id="IPR041522">
    <property type="entry name" value="CdaR_GGDEF"/>
</dbReference>
<dbReference type="SMART" id="SM00448">
    <property type="entry name" value="REC"/>
    <property type="match status" value="1"/>
</dbReference>
<evidence type="ECO:0000313" key="12">
    <source>
        <dbReference type="EMBL" id="MFC7150851.1"/>
    </source>
</evidence>
<feature type="domain" description="Response regulatory" evidence="11">
    <location>
        <begin position="1"/>
        <end position="116"/>
    </location>
</feature>
<keyword evidence="7" id="KW-0804">Transcription</keyword>
<organism evidence="12 13">
    <name type="scientific">Cohnella cellulosilytica</name>
    <dbReference type="NCBI Taxonomy" id="986710"/>
    <lineage>
        <taxon>Bacteria</taxon>
        <taxon>Bacillati</taxon>
        <taxon>Bacillota</taxon>
        <taxon>Bacilli</taxon>
        <taxon>Bacillales</taxon>
        <taxon>Paenibacillaceae</taxon>
        <taxon>Cohnella</taxon>
    </lineage>
</organism>
<protein>
    <submittedName>
        <fullName evidence="12">Helix-turn-helix domain-containing protein</fullName>
    </submittedName>
</protein>
<dbReference type="Proteomes" id="UP001596378">
    <property type="component" value="Unassembled WGS sequence"/>
</dbReference>
<evidence type="ECO:0000256" key="6">
    <source>
        <dbReference type="ARBA" id="ARBA00023125"/>
    </source>
</evidence>
<evidence type="ECO:0000256" key="8">
    <source>
        <dbReference type="PROSITE-ProRule" id="PRU00169"/>
    </source>
</evidence>
<dbReference type="SUPFAM" id="SSF52172">
    <property type="entry name" value="CheY-like"/>
    <property type="match status" value="1"/>
</dbReference>
<reference evidence="13" key="1">
    <citation type="journal article" date="2019" name="Int. J. Syst. Evol. Microbiol.">
        <title>The Global Catalogue of Microorganisms (GCM) 10K type strain sequencing project: providing services to taxonomists for standard genome sequencing and annotation.</title>
        <authorList>
            <consortium name="The Broad Institute Genomics Platform"/>
            <consortium name="The Broad Institute Genome Sequencing Center for Infectious Disease"/>
            <person name="Wu L."/>
            <person name="Ma J."/>
        </authorList>
    </citation>
    <scope>NUCLEOTIDE SEQUENCE [LARGE SCALE GENOMIC DNA]</scope>
    <source>
        <strain evidence="13">KCTC 12907</strain>
    </source>
</reference>
<dbReference type="Pfam" id="PF17853">
    <property type="entry name" value="GGDEF_2"/>
    <property type="match status" value="1"/>
</dbReference>
<dbReference type="PROSITE" id="PS00041">
    <property type="entry name" value="HTH_ARAC_FAMILY_1"/>
    <property type="match status" value="1"/>
</dbReference>
<comment type="caution">
    <text evidence="12">The sequence shown here is derived from an EMBL/GenBank/DDBJ whole genome shotgun (WGS) entry which is preliminary data.</text>
</comment>
<dbReference type="InterPro" id="IPR051552">
    <property type="entry name" value="HptR"/>
</dbReference>
<dbReference type="PRINTS" id="PR00032">
    <property type="entry name" value="HTHARAC"/>
</dbReference>
<evidence type="ECO:0000256" key="5">
    <source>
        <dbReference type="ARBA" id="ARBA00023015"/>
    </source>
</evidence>
<dbReference type="InterPro" id="IPR018062">
    <property type="entry name" value="HTH_AraC-typ_CS"/>
</dbReference>
<evidence type="ECO:0000256" key="4">
    <source>
        <dbReference type="ARBA" id="ARBA00023012"/>
    </source>
</evidence>
<evidence type="ECO:0000256" key="1">
    <source>
        <dbReference type="ARBA" id="ARBA00004496"/>
    </source>
</evidence>
<proteinExistence type="predicted"/>
<dbReference type="Pfam" id="PF00072">
    <property type="entry name" value="Response_reg"/>
    <property type="match status" value="1"/>
</dbReference>
<dbReference type="InterPro" id="IPR009057">
    <property type="entry name" value="Homeodomain-like_sf"/>
</dbReference>
<evidence type="ECO:0000256" key="3">
    <source>
        <dbReference type="ARBA" id="ARBA00022553"/>
    </source>
</evidence>
<dbReference type="PANTHER" id="PTHR42713:SF3">
    <property type="entry name" value="TRANSCRIPTIONAL REGULATORY PROTEIN HPTR"/>
    <property type="match status" value="1"/>
</dbReference>
<keyword evidence="4" id="KW-0902">Two-component regulatory system</keyword>
<evidence type="ECO:0000313" key="13">
    <source>
        <dbReference type="Proteomes" id="UP001596378"/>
    </source>
</evidence>
<evidence type="ECO:0000256" key="9">
    <source>
        <dbReference type="SAM" id="MobiDB-lite"/>
    </source>
</evidence>
<keyword evidence="2" id="KW-0963">Cytoplasm</keyword>
<evidence type="ECO:0000259" key="11">
    <source>
        <dbReference type="PROSITE" id="PS50110"/>
    </source>
</evidence>
<keyword evidence="5" id="KW-0805">Transcription regulation</keyword>
<dbReference type="PANTHER" id="PTHR42713">
    <property type="entry name" value="HISTIDINE KINASE-RELATED"/>
    <property type="match status" value="1"/>
</dbReference>
<dbReference type="Gene3D" id="1.10.10.60">
    <property type="entry name" value="Homeodomain-like"/>
    <property type="match status" value="2"/>
</dbReference>